<keyword evidence="1" id="KW-0805">Transcription regulation</keyword>
<name>A0A1G7J2L0_9RHOB</name>
<dbReference type="Gene3D" id="3.30.450.80">
    <property type="entry name" value="Transcription factor LuxR-like, autoinducer-binding domain"/>
    <property type="match status" value="1"/>
</dbReference>
<dbReference type="SMART" id="SM00421">
    <property type="entry name" value="HTH_LUXR"/>
    <property type="match status" value="1"/>
</dbReference>
<organism evidence="5 6">
    <name type="scientific">Limimaricola pyoseonensis</name>
    <dbReference type="NCBI Taxonomy" id="521013"/>
    <lineage>
        <taxon>Bacteria</taxon>
        <taxon>Pseudomonadati</taxon>
        <taxon>Pseudomonadota</taxon>
        <taxon>Alphaproteobacteria</taxon>
        <taxon>Rhodobacterales</taxon>
        <taxon>Paracoccaceae</taxon>
        <taxon>Limimaricola</taxon>
    </lineage>
</organism>
<keyword evidence="2" id="KW-0238">DNA-binding</keyword>
<evidence type="ECO:0000256" key="1">
    <source>
        <dbReference type="ARBA" id="ARBA00023015"/>
    </source>
</evidence>
<dbReference type="Pfam" id="PF00196">
    <property type="entry name" value="GerE"/>
    <property type="match status" value="1"/>
</dbReference>
<gene>
    <name evidence="5" type="ORF">SAMN04488567_3619</name>
</gene>
<dbReference type="Pfam" id="PF03472">
    <property type="entry name" value="Autoind_bind"/>
    <property type="match status" value="1"/>
</dbReference>
<dbReference type="InterPro" id="IPR016032">
    <property type="entry name" value="Sig_transdc_resp-reg_C-effctor"/>
</dbReference>
<dbReference type="Gene3D" id="1.10.10.10">
    <property type="entry name" value="Winged helix-like DNA-binding domain superfamily/Winged helix DNA-binding domain"/>
    <property type="match status" value="1"/>
</dbReference>
<dbReference type="PROSITE" id="PS50043">
    <property type="entry name" value="HTH_LUXR_2"/>
    <property type="match status" value="1"/>
</dbReference>
<dbReference type="InterPro" id="IPR036693">
    <property type="entry name" value="TF_LuxR_autoind-bd_dom_sf"/>
</dbReference>
<feature type="domain" description="HTH luxR-type" evidence="4">
    <location>
        <begin position="133"/>
        <end position="198"/>
    </location>
</feature>
<keyword evidence="3" id="KW-0804">Transcription</keyword>
<evidence type="ECO:0000259" key="4">
    <source>
        <dbReference type="PROSITE" id="PS50043"/>
    </source>
</evidence>
<dbReference type="SUPFAM" id="SSF46894">
    <property type="entry name" value="C-terminal effector domain of the bipartite response regulators"/>
    <property type="match status" value="1"/>
</dbReference>
<dbReference type="STRING" id="521013.SAMN04488567_3619"/>
<dbReference type="InterPro" id="IPR005143">
    <property type="entry name" value="TF_LuxR_autoind-bd_dom"/>
</dbReference>
<dbReference type="GO" id="GO:0003677">
    <property type="term" value="F:DNA binding"/>
    <property type="evidence" value="ECO:0007669"/>
    <property type="project" value="UniProtKB-KW"/>
</dbReference>
<sequence>MTQQISPEIAARMAPKGYYLGLRIRFAFPATEFNALPQGWIDLYSREKFFFGDPAMRWSYAHSGATRWSALRADDPLGIIDRAAPFGLRYGAVAAFSETNGLRSYGLFFRSGREYEQGELDVLAAHLAELHGRLAPPTTLTAAEIVVLERIKAGIRIKQIAHEQGVTEGAIKQRLKNARAKLGASNGTHAAAIATQYGLI</sequence>
<dbReference type="InterPro" id="IPR036388">
    <property type="entry name" value="WH-like_DNA-bd_sf"/>
</dbReference>
<dbReference type="EMBL" id="FNAT01000008">
    <property type="protein sequence ID" value="SDF19098.1"/>
    <property type="molecule type" value="Genomic_DNA"/>
</dbReference>
<evidence type="ECO:0000256" key="3">
    <source>
        <dbReference type="ARBA" id="ARBA00023163"/>
    </source>
</evidence>
<dbReference type="GO" id="GO:0006355">
    <property type="term" value="P:regulation of DNA-templated transcription"/>
    <property type="evidence" value="ECO:0007669"/>
    <property type="project" value="InterPro"/>
</dbReference>
<protein>
    <submittedName>
        <fullName evidence="5">LuxR family transcriptional regulator</fullName>
    </submittedName>
</protein>
<evidence type="ECO:0000313" key="5">
    <source>
        <dbReference type="EMBL" id="SDF19098.1"/>
    </source>
</evidence>
<dbReference type="SUPFAM" id="SSF75516">
    <property type="entry name" value="Pheromone-binding domain of LuxR-like quorum-sensing transcription factors"/>
    <property type="match status" value="1"/>
</dbReference>
<keyword evidence="6" id="KW-1185">Reference proteome</keyword>
<dbReference type="InterPro" id="IPR000792">
    <property type="entry name" value="Tscrpt_reg_LuxR_C"/>
</dbReference>
<dbReference type="RefSeq" id="WP_242652318.1">
    <property type="nucleotide sequence ID" value="NZ_FNAT01000008.1"/>
</dbReference>
<evidence type="ECO:0000256" key="2">
    <source>
        <dbReference type="ARBA" id="ARBA00023125"/>
    </source>
</evidence>
<proteinExistence type="predicted"/>
<dbReference type="Proteomes" id="UP000198922">
    <property type="component" value="Unassembled WGS sequence"/>
</dbReference>
<accession>A0A1G7J2L0</accession>
<dbReference type="AlphaFoldDB" id="A0A1G7J2L0"/>
<evidence type="ECO:0000313" key="6">
    <source>
        <dbReference type="Proteomes" id="UP000198922"/>
    </source>
</evidence>
<reference evidence="6" key="1">
    <citation type="submission" date="2016-10" db="EMBL/GenBank/DDBJ databases">
        <authorList>
            <person name="Varghese N."/>
            <person name="Submissions S."/>
        </authorList>
    </citation>
    <scope>NUCLEOTIDE SEQUENCE [LARGE SCALE GENOMIC DNA]</scope>
    <source>
        <strain evidence="6">DSM 21424</strain>
    </source>
</reference>